<comment type="similarity">
    <text evidence="2">Belongs to the glycosyl hydrolase 29 family.</text>
</comment>
<gene>
    <name evidence="9" type="ORF">HRJ53_15330</name>
</gene>
<organism evidence="9 10">
    <name type="scientific">Candidatus Acidiferrum panamense</name>
    <dbReference type="NCBI Taxonomy" id="2741543"/>
    <lineage>
        <taxon>Bacteria</taxon>
        <taxon>Pseudomonadati</taxon>
        <taxon>Acidobacteriota</taxon>
        <taxon>Terriglobia</taxon>
        <taxon>Candidatus Acidiferrales</taxon>
        <taxon>Candidatus Acidiferrum</taxon>
    </lineage>
</organism>
<evidence type="ECO:0000256" key="4">
    <source>
        <dbReference type="ARBA" id="ARBA00022729"/>
    </source>
</evidence>
<evidence type="ECO:0000256" key="1">
    <source>
        <dbReference type="ARBA" id="ARBA00004071"/>
    </source>
</evidence>
<sequence length="457" mass="52166">MNKNQTSRREWIRDTSSAVAAAAFSGEIASFASIGGRRIAPLEAQAQTAPASEEADRVRRMKWWHEARFGMFIHWGLYSLLGRHEWVMENEGIPVSEYAPLAKQFKPKLFPALIWAKLARETGMRYMVMTTKHHEGFCHFDTKTTEYCAPKQGPGRDLVREYVDAARGEGMRVGFYYSLMDWHHPDGARCATDEAARKRFVDYIHTHIRELMTNYGKIDVLWYDVAWPLEATGWESERMNKMVFELQPDIIVNNRNKLPGDFSTPEQQIKAETEGRAWESCMTLNDSWGYQRADDDWKSPRRVIQNLIACSRDTGNYLLNIGPRGDGSVPEDSVRVLGEVGQWLRRNGDSIYSSDPCQPRRSNYAGFTRKGNTLFMHVHFWPGDYVAVAGLQAQVKSARLLVSGEKIAFHQDPYRVRLTGLPAEAPDHPVTTIALECETEPTQDTIFVRKQKPRSGV</sequence>
<dbReference type="PANTHER" id="PTHR10030">
    <property type="entry name" value="ALPHA-L-FUCOSIDASE"/>
    <property type="match status" value="1"/>
</dbReference>
<keyword evidence="6" id="KW-0326">Glycosidase</keyword>
<dbReference type="InterPro" id="IPR006311">
    <property type="entry name" value="TAT_signal"/>
</dbReference>
<dbReference type="InterPro" id="IPR057739">
    <property type="entry name" value="Glyco_hydro_29_N"/>
</dbReference>
<dbReference type="Proteomes" id="UP000567293">
    <property type="component" value="Unassembled WGS sequence"/>
</dbReference>
<evidence type="ECO:0000259" key="8">
    <source>
        <dbReference type="Pfam" id="PF01120"/>
    </source>
</evidence>
<dbReference type="InterPro" id="IPR000933">
    <property type="entry name" value="Glyco_hydro_29"/>
</dbReference>
<reference evidence="9" key="1">
    <citation type="submission" date="2020-06" db="EMBL/GenBank/DDBJ databases">
        <title>Legume-microbial interactions unlock mineral nutrients during tropical forest succession.</title>
        <authorList>
            <person name="Epihov D.Z."/>
        </authorList>
    </citation>
    <scope>NUCLEOTIDE SEQUENCE [LARGE SCALE GENOMIC DNA]</scope>
    <source>
        <strain evidence="9">Pan2503</strain>
    </source>
</reference>
<evidence type="ECO:0000313" key="10">
    <source>
        <dbReference type="Proteomes" id="UP000567293"/>
    </source>
</evidence>
<keyword evidence="4" id="KW-0732">Signal</keyword>
<evidence type="ECO:0000256" key="3">
    <source>
        <dbReference type="ARBA" id="ARBA00012662"/>
    </source>
</evidence>
<dbReference type="Pfam" id="PF01120">
    <property type="entry name" value="Alpha_L_fucos"/>
    <property type="match status" value="1"/>
</dbReference>
<proteinExistence type="inferred from homology"/>
<evidence type="ECO:0000256" key="7">
    <source>
        <dbReference type="PIRSR" id="PIRSR001092-1"/>
    </source>
</evidence>
<evidence type="ECO:0000256" key="2">
    <source>
        <dbReference type="ARBA" id="ARBA00007951"/>
    </source>
</evidence>
<dbReference type="InterPro" id="IPR017853">
    <property type="entry name" value="GH"/>
</dbReference>
<dbReference type="GO" id="GO:0016139">
    <property type="term" value="P:glycoside catabolic process"/>
    <property type="evidence" value="ECO:0007669"/>
    <property type="project" value="TreeGrafter"/>
</dbReference>
<accession>A0A7V8NS65</accession>
<comment type="caution">
    <text evidence="9">The sequence shown here is derived from an EMBL/GenBank/DDBJ whole genome shotgun (WGS) entry which is preliminary data.</text>
</comment>
<dbReference type="GO" id="GO:0004560">
    <property type="term" value="F:alpha-L-fucosidase activity"/>
    <property type="evidence" value="ECO:0007669"/>
    <property type="project" value="InterPro"/>
</dbReference>
<dbReference type="EC" id="3.2.1.51" evidence="3"/>
<comment type="function">
    <text evidence="1">Alpha-L-fucosidase is responsible for hydrolyzing the alpha-1,6-linked fucose joined to the reducing-end N-acetylglucosamine of the carbohydrate moieties of glycoproteins.</text>
</comment>
<evidence type="ECO:0000256" key="6">
    <source>
        <dbReference type="ARBA" id="ARBA00023295"/>
    </source>
</evidence>
<name>A0A7V8NS65_9BACT</name>
<protein>
    <recommendedName>
        <fullName evidence="3">alpha-L-fucosidase</fullName>
        <ecNumber evidence="3">3.2.1.51</ecNumber>
    </recommendedName>
</protein>
<keyword evidence="10" id="KW-1185">Reference proteome</keyword>
<dbReference type="AlphaFoldDB" id="A0A7V8NS65"/>
<evidence type="ECO:0000256" key="5">
    <source>
        <dbReference type="ARBA" id="ARBA00022801"/>
    </source>
</evidence>
<dbReference type="InterPro" id="IPR016286">
    <property type="entry name" value="FUC_metazoa-typ"/>
</dbReference>
<dbReference type="SMART" id="SM00812">
    <property type="entry name" value="Alpha_L_fucos"/>
    <property type="match status" value="1"/>
</dbReference>
<dbReference type="GO" id="GO:0005764">
    <property type="term" value="C:lysosome"/>
    <property type="evidence" value="ECO:0007669"/>
    <property type="project" value="TreeGrafter"/>
</dbReference>
<dbReference type="Gene3D" id="3.20.20.80">
    <property type="entry name" value="Glycosidases"/>
    <property type="match status" value="1"/>
</dbReference>
<dbReference type="PROSITE" id="PS51318">
    <property type="entry name" value="TAT"/>
    <property type="match status" value="1"/>
</dbReference>
<dbReference type="SUPFAM" id="SSF51445">
    <property type="entry name" value="(Trans)glycosidases"/>
    <property type="match status" value="1"/>
</dbReference>
<dbReference type="PIRSF" id="PIRSF001092">
    <property type="entry name" value="Alpha-L-fucosidase"/>
    <property type="match status" value="1"/>
</dbReference>
<dbReference type="EMBL" id="JACDQQ010001469">
    <property type="protein sequence ID" value="MBA0086352.1"/>
    <property type="molecule type" value="Genomic_DNA"/>
</dbReference>
<dbReference type="GO" id="GO:0006004">
    <property type="term" value="P:fucose metabolic process"/>
    <property type="evidence" value="ECO:0007669"/>
    <property type="project" value="InterPro"/>
</dbReference>
<keyword evidence="5" id="KW-0378">Hydrolase</keyword>
<dbReference type="PRINTS" id="PR00741">
    <property type="entry name" value="GLHYDRLASE29"/>
</dbReference>
<feature type="site" description="May be important for catalysis" evidence="7">
    <location>
        <position position="281"/>
    </location>
</feature>
<evidence type="ECO:0000313" key="9">
    <source>
        <dbReference type="EMBL" id="MBA0086352.1"/>
    </source>
</evidence>
<dbReference type="PANTHER" id="PTHR10030:SF37">
    <property type="entry name" value="ALPHA-L-FUCOSIDASE-RELATED"/>
    <property type="match status" value="1"/>
</dbReference>
<feature type="domain" description="Glycoside hydrolase family 29 N-terminal" evidence="8">
    <location>
        <begin position="43"/>
        <end position="349"/>
    </location>
</feature>